<evidence type="ECO:0000313" key="3">
    <source>
        <dbReference type="EMBL" id="BEH02492.1"/>
    </source>
</evidence>
<keyword evidence="1" id="KW-0175">Coiled coil</keyword>
<protein>
    <submittedName>
        <fullName evidence="3">Uncharacterized protein</fullName>
    </submittedName>
</protein>
<accession>A0AAN0K735</accession>
<name>A0AAN0K735_9ACTN</name>
<feature type="region of interest" description="Disordered" evidence="2">
    <location>
        <begin position="1043"/>
        <end position="1078"/>
    </location>
</feature>
<evidence type="ECO:0000256" key="1">
    <source>
        <dbReference type="SAM" id="Coils"/>
    </source>
</evidence>
<dbReference type="Proteomes" id="UP001431656">
    <property type="component" value="Chromosome"/>
</dbReference>
<feature type="compositionally biased region" description="Basic and acidic residues" evidence="2">
    <location>
        <begin position="1056"/>
        <end position="1071"/>
    </location>
</feature>
<reference evidence="3" key="1">
    <citation type="journal article" date="2024" name="Int. J. Syst. Evol. Microbiol.">
        <title>Brooklawnia propionicigenes sp. nov., a facultatively anaerobic, propionate-producing bacterium isolated from a methanogenic reactor treating waste from cattle farms.</title>
        <authorList>
            <person name="Akita Y."/>
            <person name="Ueki A."/>
            <person name="Tonouchi A."/>
            <person name="Sugawara Y."/>
            <person name="Honma S."/>
            <person name="Kaku N."/>
            <person name="Ueki K."/>
        </authorList>
    </citation>
    <scope>NUCLEOTIDE SEQUENCE</scope>
    <source>
        <strain evidence="3">SH051</strain>
    </source>
</reference>
<sequence length="1489" mass="162398">MTFHLAQFRLKSVGERSARFSDLTLDMTAPDGDGLSSPSDSVIWLRNGGGKSSLLSLFYAVLLPRVYDFMGREAKRALTDYVDSGDTSHTVTVWQPVNSDRDVAGVGGALVVGAVYEWVDLRRPVDSDNARDRFNASYYAFYCVPGVLDADTIPFMDSDGQPLRRAAFLAELRAIADRARGEAELAITERQFEWAATLNARGIDPDLFRTQKTMNHVEGGVEDLFRFASAREFVNFLLDLTVAPDEAGAVAERVSAIATLVASKPTKQTEQDFCLAAADVLATIHDRAVDVGNAEEEFDTASAYAMGLAGQFEATLRALDAEMGVLDTRLTTWTDERETNATDRSVANDTVFLYTLRAAHLRIEEATRLVKTAEQTSHDTSLRAQAWAATAPLAELASLRESLAQAQQLAAAENEDIAPLRRTHDDHAATLLTRLAAVAGTERDTANRERDSAKALAGDAQLLRKHEKEQRNLGREADQRATLARSKLETLDGDIKRAVTDGFLPAGVSPAVHQTTLQTEAAAVDTELAQVRGRRAARPARRTELTGETHTISTDIVRVDGERGRVMAAIDAFAERADRLASDSRLRELAEATDESPLDPWSEGDQLTHALHANIERADADLIRGRADHFADEDLVHEQETTGVLPSSSDAIAVATLLANSGIPAETGWHHLRSNYPPDQCRALLDSPDLARLGCGVVVATDHLDAARTALLAADKHTRSLVGLYTASTAAQLASTVPHPNEDVASWTGLHPGMVNETIADETIVRVKDELRAYAKLAADLESQRNTDRSLLDVLTRFLSDCPDGHLTQLRSEVTSHDATLDELATRKTTAEEQLFQLEKDEVADSTGEQELTARHSTIERAFDRIADLAARTEQASGWREHLATAEQDAVTAYGNAEQANLAAQSKDGEVADARGRAQAADQRADSLSTEAARIQYLDAGYTASNNPDLGQSVTLDILRQRQREAQRAYEVRTASSVYADRVRTLSERVSDIQQQVDRLDAAVCIRAEDLLASPEGQDTQRRADAINAAQQAVTAAAKAQGEAHATLTSAQQRYTEARERRRDVPRRNEVPQEPTTVAEADALLADWEQRNAAAQARRIEIDQAIDGLSTSKQTCENRRQVFTVLRSNLNLPEGTEPPQHASPYPHSADQAQADRDEAAARIHEANARWAEARDKLKDAVGRARTTGSQYPTVTVTAKDRLLHDHEDILARSAAALAENLRLRATTISDELAGIVRDQDIVATSLVNLVKTTFDTLHKAERYSLLPSSLGAWAGQKMLRITFTVPPSDADMRTYVNRVIDRRINEGVKPEGMPLLKDAVHEVVGPRGFIVKVLKPSEDTTGTREDITRLSKWSGGEKLTVCVALYCTIAALRAANSGRKDRAGGVLVLDNPIGRASHGSLVKLQRAVAAHHKVQLIYTTGVKDPDAVSRFPNVVRLDNRTGRGSRSRHYIVQAQADTDPNTGHVDGIRVAHTDSAAHVHVVSSAEGPE</sequence>
<dbReference type="RefSeq" id="WP_286264165.1">
    <property type="nucleotide sequence ID" value="NZ_AP028056.1"/>
</dbReference>
<organism evidence="3 4">
    <name type="scientific">Brooklawnia propionicigenes</name>
    <dbReference type="NCBI Taxonomy" id="3041175"/>
    <lineage>
        <taxon>Bacteria</taxon>
        <taxon>Bacillati</taxon>
        <taxon>Actinomycetota</taxon>
        <taxon>Actinomycetes</taxon>
        <taxon>Propionibacteriales</taxon>
        <taxon>Propionibacteriaceae</taxon>
        <taxon>Brooklawnia</taxon>
    </lineage>
</organism>
<gene>
    <name evidence="3" type="ORF">brsh051_17730</name>
</gene>
<keyword evidence="4" id="KW-1185">Reference proteome</keyword>
<feature type="region of interest" description="Disordered" evidence="2">
    <location>
        <begin position="1131"/>
        <end position="1156"/>
    </location>
</feature>
<feature type="compositionally biased region" description="Basic and acidic residues" evidence="2">
    <location>
        <begin position="462"/>
        <end position="479"/>
    </location>
</feature>
<feature type="coiled-coil region" evidence="1">
    <location>
        <begin position="356"/>
        <end position="416"/>
    </location>
</feature>
<feature type="region of interest" description="Disordered" evidence="2">
    <location>
        <begin position="902"/>
        <end position="926"/>
    </location>
</feature>
<evidence type="ECO:0000313" key="4">
    <source>
        <dbReference type="Proteomes" id="UP001431656"/>
    </source>
</evidence>
<feature type="compositionally biased region" description="Basic and acidic residues" evidence="2">
    <location>
        <begin position="441"/>
        <end position="453"/>
    </location>
</feature>
<evidence type="ECO:0000256" key="2">
    <source>
        <dbReference type="SAM" id="MobiDB-lite"/>
    </source>
</evidence>
<feature type="region of interest" description="Disordered" evidence="2">
    <location>
        <begin position="441"/>
        <end position="480"/>
    </location>
</feature>
<dbReference type="KEGG" id="broo:brsh051_17730"/>
<feature type="compositionally biased region" description="Basic and acidic residues" evidence="2">
    <location>
        <begin position="907"/>
        <end position="916"/>
    </location>
</feature>
<dbReference type="EMBL" id="AP028056">
    <property type="protein sequence ID" value="BEH02492.1"/>
    <property type="molecule type" value="Genomic_DNA"/>
</dbReference>
<proteinExistence type="predicted"/>